<name>A0AAU8HXL1_9CAUD</name>
<proteinExistence type="predicted"/>
<reference evidence="1" key="1">
    <citation type="journal article" date="2024" name="bioRxiv">
        <title>The salivary virome during childhood dental caries.</title>
        <authorList>
            <person name="Tang J."/>
            <person name="Baker J.L."/>
        </authorList>
    </citation>
    <scope>NUCLEOTIDE SEQUENCE</scope>
    <source>
        <strain evidence="1">38_unbinned_79</strain>
    </source>
</reference>
<accession>A0AAU8HXL1</accession>
<protein>
    <submittedName>
        <fullName evidence="1">Uncharacterized protein</fullName>
    </submittedName>
</protein>
<sequence length="67" mass="7800">MKEKTYYEVLAEMEKEKYNKLDVQLSLGAICAGLVKQLKSDKELNETNYTIPIGKQLYEISVRKKED</sequence>
<organism evidence="1">
    <name type="scientific">Jarrellvirus sp</name>
    <dbReference type="NCBI Taxonomy" id="2960496"/>
    <lineage>
        <taxon>Viruses</taxon>
        <taxon>Duplodnaviria</taxon>
        <taxon>Heunggongvirae</taxon>
        <taxon>Uroviricota</taxon>
        <taxon>Caudoviricetes</taxon>
        <taxon>Jarrellvirus</taxon>
    </lineage>
</organism>
<evidence type="ECO:0000313" key="1">
    <source>
        <dbReference type="EMBL" id="XCI67280.1"/>
    </source>
</evidence>
<dbReference type="EMBL" id="PP870178">
    <property type="protein sequence ID" value="XCI67280.1"/>
    <property type="molecule type" value="Genomic_DNA"/>
</dbReference>